<reference evidence="2" key="1">
    <citation type="submission" date="2019-06" db="EMBL/GenBank/DDBJ databases">
        <authorList>
            <consortium name="Wellcome Sanger Institute Data Sharing"/>
        </authorList>
    </citation>
    <scope>NUCLEOTIDE SEQUENCE [LARGE SCALE GENOMIC DNA]</scope>
</reference>
<accession>A0A673AJX4</accession>
<dbReference type="Proteomes" id="UP000472271">
    <property type="component" value="Chromosome 2"/>
</dbReference>
<keyword evidence="1" id="KW-0812">Transmembrane</keyword>
<reference evidence="2" key="3">
    <citation type="submission" date="2025-09" db="UniProtKB">
        <authorList>
            <consortium name="Ensembl"/>
        </authorList>
    </citation>
    <scope>IDENTIFICATION</scope>
</reference>
<sequence>MCVWFYCGFLTCVRGPPGVTGALLLALICFIAVLLWCLSRHKGSYVTNELDDDDVDDDEEESVASDTALQSKEPLKIKGYFIKTEGK</sequence>
<organism evidence="2 3">
    <name type="scientific">Sphaeramia orbicularis</name>
    <name type="common">orbiculate cardinalfish</name>
    <dbReference type="NCBI Taxonomy" id="375764"/>
    <lineage>
        <taxon>Eukaryota</taxon>
        <taxon>Metazoa</taxon>
        <taxon>Chordata</taxon>
        <taxon>Craniata</taxon>
        <taxon>Vertebrata</taxon>
        <taxon>Euteleostomi</taxon>
        <taxon>Actinopterygii</taxon>
        <taxon>Neopterygii</taxon>
        <taxon>Teleostei</taxon>
        <taxon>Neoteleostei</taxon>
        <taxon>Acanthomorphata</taxon>
        <taxon>Gobiaria</taxon>
        <taxon>Kurtiformes</taxon>
        <taxon>Apogonoidei</taxon>
        <taxon>Apogonidae</taxon>
        <taxon>Apogoninae</taxon>
        <taxon>Sphaeramia</taxon>
    </lineage>
</organism>
<feature type="transmembrane region" description="Helical" evidence="1">
    <location>
        <begin position="19"/>
        <end position="38"/>
    </location>
</feature>
<keyword evidence="3" id="KW-1185">Reference proteome</keyword>
<keyword evidence="1" id="KW-1133">Transmembrane helix</keyword>
<keyword evidence="1" id="KW-0472">Membrane</keyword>
<protein>
    <submittedName>
        <fullName evidence="2">Uncharacterized protein</fullName>
    </submittedName>
</protein>
<dbReference type="InParanoid" id="A0A673AJX4"/>
<evidence type="ECO:0000256" key="1">
    <source>
        <dbReference type="SAM" id="Phobius"/>
    </source>
</evidence>
<name>A0A673AJX4_9TELE</name>
<reference evidence="2" key="2">
    <citation type="submission" date="2025-08" db="UniProtKB">
        <authorList>
            <consortium name="Ensembl"/>
        </authorList>
    </citation>
    <scope>IDENTIFICATION</scope>
</reference>
<proteinExistence type="predicted"/>
<dbReference type="AlphaFoldDB" id="A0A673AJX4"/>
<dbReference type="Ensembl" id="ENSSORT00005030852.1">
    <property type="protein sequence ID" value="ENSSORP00005030010.1"/>
    <property type="gene ID" value="ENSSORG00005014334.1"/>
</dbReference>
<evidence type="ECO:0000313" key="3">
    <source>
        <dbReference type="Proteomes" id="UP000472271"/>
    </source>
</evidence>
<evidence type="ECO:0000313" key="2">
    <source>
        <dbReference type="Ensembl" id="ENSSORP00005030010.1"/>
    </source>
</evidence>